<comment type="caution">
    <text evidence="1">The sequence shown here is derived from an EMBL/GenBank/DDBJ whole genome shotgun (WGS) entry which is preliminary data.</text>
</comment>
<dbReference type="Proteomes" id="UP000192639">
    <property type="component" value="Unassembled WGS sequence"/>
</dbReference>
<dbReference type="AlphaFoldDB" id="A0A1Y1S972"/>
<protein>
    <submittedName>
        <fullName evidence="1">Uncharacterized protein</fullName>
    </submittedName>
</protein>
<evidence type="ECO:0000313" key="2">
    <source>
        <dbReference type="Proteomes" id="UP000192639"/>
    </source>
</evidence>
<dbReference type="VEuPathDB" id="MicrosporidiaDB:ECANGB1_392"/>
<reference evidence="1 2" key="1">
    <citation type="journal article" date="2017" name="Environ. Microbiol.">
        <title>Decay of the glycolytic pathway and adaptation to intranuclear parasitism within Enterocytozoonidae microsporidia.</title>
        <authorList>
            <person name="Wiredu Boakye D."/>
            <person name="Jaroenlak P."/>
            <person name="Prachumwat A."/>
            <person name="Williams T.A."/>
            <person name="Bateman K.S."/>
            <person name="Itsathitphaisarn O."/>
            <person name="Sritunyalucksana K."/>
            <person name="Paszkiewicz K.H."/>
            <person name="Moore K.A."/>
            <person name="Stentiford G.D."/>
            <person name="Williams B.A."/>
        </authorList>
    </citation>
    <scope>NUCLEOTIDE SEQUENCE [LARGE SCALE GENOMIC DNA]</scope>
    <source>
        <strain evidence="1 2">GB1</strain>
    </source>
</reference>
<organism evidence="1 2">
    <name type="scientific">Enterospora canceri</name>
    <dbReference type="NCBI Taxonomy" id="1081671"/>
    <lineage>
        <taxon>Eukaryota</taxon>
        <taxon>Fungi</taxon>
        <taxon>Fungi incertae sedis</taxon>
        <taxon>Microsporidia</taxon>
        <taxon>Enterocytozoonidae</taxon>
        <taxon>Enterospora</taxon>
    </lineage>
</organism>
<dbReference type="EMBL" id="LWDP01000014">
    <property type="protein sequence ID" value="ORD94614.1"/>
    <property type="molecule type" value="Genomic_DNA"/>
</dbReference>
<evidence type="ECO:0000313" key="1">
    <source>
        <dbReference type="EMBL" id="ORD94614.1"/>
    </source>
</evidence>
<dbReference type="OrthoDB" id="2189043at2759"/>
<proteinExistence type="predicted"/>
<accession>A0A1Y1S972</accession>
<sequence length="430" mass="49391">MIFELFITKYQELTDIDLILRTLCGSSQFDTATLSIVTKAYSYYNKGDMDPLINGYLDRFLAQFPMKHDQEALTELLEQRDERSKSADLINLLGERCDLKNEPFYKGAILRNPNLFDLAQKSVCSETDLAYSAIFYLIRVNRPILPPAKLFRGSCFHISCKMYVEFLKATSTYHYSRIFGTDQVDRTNGADLVAERVIEAVRADQDRYSTVLLLFLYRDNLINIDQNDLYEFVEGILLKVDAITSVVSRTALFDLLMLLSNRLGRISLTLIRIIMENEVAEVYDLLILYLGMNLTQVDSTLPITILQTQPFYADQRLKLPMALLIYSAYKNGLIGLDQARQLSEYVNEEVLFVLIGGGISDQSCPELEYLKSGEFGSELIGCYLKKKWARMVVRKMKDENVSGVAEVAERNRRSIEYEFTLHSVIEYYKL</sequence>
<keyword evidence="2" id="KW-1185">Reference proteome</keyword>
<name>A0A1Y1S972_9MICR</name>
<gene>
    <name evidence="1" type="ORF">ECANGB1_392</name>
</gene>